<protein>
    <submittedName>
        <fullName evidence="1">Uncharacterized protein</fullName>
    </submittedName>
</protein>
<dbReference type="AlphaFoldDB" id="A0AAD7Z7Q6"/>
<dbReference type="EMBL" id="JASPKZ010009837">
    <property type="protein sequence ID" value="KAJ9575484.1"/>
    <property type="molecule type" value="Genomic_DNA"/>
</dbReference>
<sequence length="65" mass="7790">SGSKKQERLDSKVRRVQNTSKWKKCFAQLGHLVIKEEAEHRLKTKYECYFLQSLKVIRKCFALIY</sequence>
<reference evidence="1" key="2">
    <citation type="submission" date="2023-05" db="EMBL/GenBank/DDBJ databases">
        <authorList>
            <person name="Fouks B."/>
        </authorList>
    </citation>
    <scope>NUCLEOTIDE SEQUENCE</scope>
    <source>
        <strain evidence="1">Stay&amp;Tobe</strain>
        <tissue evidence="1">Testes</tissue>
    </source>
</reference>
<reference evidence="1" key="1">
    <citation type="journal article" date="2023" name="IScience">
        <title>Live-bearing cockroach genome reveals convergent evolutionary mechanisms linked to viviparity in insects and beyond.</title>
        <authorList>
            <person name="Fouks B."/>
            <person name="Harrison M.C."/>
            <person name="Mikhailova A.A."/>
            <person name="Marchal E."/>
            <person name="English S."/>
            <person name="Carruthers M."/>
            <person name="Jennings E.C."/>
            <person name="Chiamaka E.L."/>
            <person name="Frigard R.A."/>
            <person name="Pippel M."/>
            <person name="Attardo G.M."/>
            <person name="Benoit J.B."/>
            <person name="Bornberg-Bauer E."/>
            <person name="Tobe S.S."/>
        </authorList>
    </citation>
    <scope>NUCLEOTIDE SEQUENCE</scope>
    <source>
        <strain evidence="1">Stay&amp;Tobe</strain>
    </source>
</reference>
<feature type="non-terminal residue" evidence="1">
    <location>
        <position position="1"/>
    </location>
</feature>
<name>A0AAD7Z7Q6_DIPPU</name>
<feature type="non-terminal residue" evidence="1">
    <location>
        <position position="65"/>
    </location>
</feature>
<gene>
    <name evidence="1" type="ORF">L9F63_007689</name>
</gene>
<keyword evidence="2" id="KW-1185">Reference proteome</keyword>
<organism evidence="1 2">
    <name type="scientific">Diploptera punctata</name>
    <name type="common">Pacific beetle cockroach</name>
    <dbReference type="NCBI Taxonomy" id="6984"/>
    <lineage>
        <taxon>Eukaryota</taxon>
        <taxon>Metazoa</taxon>
        <taxon>Ecdysozoa</taxon>
        <taxon>Arthropoda</taxon>
        <taxon>Hexapoda</taxon>
        <taxon>Insecta</taxon>
        <taxon>Pterygota</taxon>
        <taxon>Neoptera</taxon>
        <taxon>Polyneoptera</taxon>
        <taxon>Dictyoptera</taxon>
        <taxon>Blattodea</taxon>
        <taxon>Blaberoidea</taxon>
        <taxon>Blaberidae</taxon>
        <taxon>Diplopterinae</taxon>
        <taxon>Diploptera</taxon>
    </lineage>
</organism>
<dbReference type="Proteomes" id="UP001233999">
    <property type="component" value="Unassembled WGS sequence"/>
</dbReference>
<comment type="caution">
    <text evidence="1">The sequence shown here is derived from an EMBL/GenBank/DDBJ whole genome shotgun (WGS) entry which is preliminary data.</text>
</comment>
<proteinExistence type="predicted"/>
<evidence type="ECO:0000313" key="2">
    <source>
        <dbReference type="Proteomes" id="UP001233999"/>
    </source>
</evidence>
<accession>A0AAD7Z7Q6</accession>
<evidence type="ECO:0000313" key="1">
    <source>
        <dbReference type="EMBL" id="KAJ9575484.1"/>
    </source>
</evidence>